<feature type="signal peptide" evidence="2">
    <location>
        <begin position="1"/>
        <end position="19"/>
    </location>
</feature>
<accession>A0AAD5R6Z0</accession>
<dbReference type="InterPro" id="IPR035940">
    <property type="entry name" value="CAP_sf"/>
</dbReference>
<dbReference type="InterPro" id="IPR014044">
    <property type="entry name" value="CAP_dom"/>
</dbReference>
<evidence type="ECO:0000313" key="5">
    <source>
        <dbReference type="Proteomes" id="UP001196413"/>
    </source>
</evidence>
<dbReference type="Proteomes" id="UP001196413">
    <property type="component" value="Unassembled WGS sequence"/>
</dbReference>
<organism evidence="4 5">
    <name type="scientific">Parelaphostrongylus tenuis</name>
    <name type="common">Meningeal worm</name>
    <dbReference type="NCBI Taxonomy" id="148309"/>
    <lineage>
        <taxon>Eukaryota</taxon>
        <taxon>Metazoa</taxon>
        <taxon>Ecdysozoa</taxon>
        <taxon>Nematoda</taxon>
        <taxon>Chromadorea</taxon>
        <taxon>Rhabditida</taxon>
        <taxon>Rhabditina</taxon>
        <taxon>Rhabditomorpha</taxon>
        <taxon>Strongyloidea</taxon>
        <taxon>Metastrongylidae</taxon>
        <taxon>Parelaphostrongylus</taxon>
    </lineage>
</organism>
<evidence type="ECO:0000313" key="4">
    <source>
        <dbReference type="EMBL" id="KAJ1369959.1"/>
    </source>
</evidence>
<evidence type="ECO:0000256" key="1">
    <source>
        <dbReference type="SAM" id="MobiDB-lite"/>
    </source>
</evidence>
<gene>
    <name evidence="4" type="ORF">KIN20_031577</name>
</gene>
<dbReference type="Pfam" id="PF00188">
    <property type="entry name" value="CAP"/>
    <property type="match status" value="1"/>
</dbReference>
<proteinExistence type="predicted"/>
<dbReference type="Gene3D" id="3.40.33.10">
    <property type="entry name" value="CAP"/>
    <property type="match status" value="1"/>
</dbReference>
<dbReference type="AlphaFoldDB" id="A0AAD5R6Z0"/>
<reference evidence="4" key="1">
    <citation type="submission" date="2021-06" db="EMBL/GenBank/DDBJ databases">
        <title>Parelaphostrongylus tenuis whole genome reference sequence.</title>
        <authorList>
            <person name="Garwood T.J."/>
            <person name="Larsen P.A."/>
            <person name="Fountain-Jones N.M."/>
            <person name="Garbe J.R."/>
            <person name="Macchietto M.G."/>
            <person name="Kania S.A."/>
            <person name="Gerhold R.W."/>
            <person name="Richards J.E."/>
            <person name="Wolf T.M."/>
        </authorList>
    </citation>
    <scope>NUCLEOTIDE SEQUENCE</scope>
    <source>
        <strain evidence="4">MNPRO001-30</strain>
        <tissue evidence="4">Meninges</tissue>
    </source>
</reference>
<evidence type="ECO:0000259" key="3">
    <source>
        <dbReference type="SMART" id="SM00198"/>
    </source>
</evidence>
<feature type="region of interest" description="Disordered" evidence="1">
    <location>
        <begin position="236"/>
        <end position="303"/>
    </location>
</feature>
<dbReference type="CDD" id="cd05380">
    <property type="entry name" value="CAP_euk"/>
    <property type="match status" value="1"/>
</dbReference>
<dbReference type="SMART" id="SM00198">
    <property type="entry name" value="SCP"/>
    <property type="match status" value="1"/>
</dbReference>
<comment type="caution">
    <text evidence="4">The sequence shown here is derived from an EMBL/GenBank/DDBJ whole genome shotgun (WGS) entry which is preliminary data.</text>
</comment>
<feature type="compositionally biased region" description="Basic residues" evidence="1">
    <location>
        <begin position="279"/>
        <end position="296"/>
    </location>
</feature>
<feature type="domain" description="SCP" evidence="3">
    <location>
        <begin position="56"/>
        <end position="218"/>
    </location>
</feature>
<feature type="compositionally biased region" description="Low complexity" evidence="1">
    <location>
        <begin position="258"/>
        <end position="278"/>
    </location>
</feature>
<name>A0AAD5R6Z0_PARTN</name>
<sequence>MKTFVAVLVLVTVCTYSLSEEGIEIEDTEYGATEEEYYFAQPRHRKEDCGNVTGMSTLLRVVSVVRHNYHRIKLAQGRQKNGNGSDVMYFPKASDMSLLVYDCELEKAAHEISKRCHNENNHDFRNVGSNSATYHFRSTINDSDIIKMIDTWWNTSTHSRPLVNLTPTENDAPMIPFLQMANANTTRIGCAYTVCNSSFSSPFVSFVCQYGEPHVRINTPIYTAGQNCSACSTDLQERSPQKTRVISQNKEVKKEKSSSSPKKTVKPNAKSAKSPQKAAPKKKTAAKSKASKKTTKKAAPTKA</sequence>
<evidence type="ECO:0000256" key="2">
    <source>
        <dbReference type="SAM" id="SignalP"/>
    </source>
</evidence>
<protein>
    <recommendedName>
        <fullName evidence="3">SCP domain-containing protein</fullName>
    </recommendedName>
</protein>
<dbReference type="EMBL" id="JAHQIW010006709">
    <property type="protein sequence ID" value="KAJ1369959.1"/>
    <property type="molecule type" value="Genomic_DNA"/>
</dbReference>
<keyword evidence="5" id="KW-1185">Reference proteome</keyword>
<dbReference type="SUPFAM" id="SSF55797">
    <property type="entry name" value="PR-1-like"/>
    <property type="match status" value="1"/>
</dbReference>
<feature type="chain" id="PRO_5042173084" description="SCP domain-containing protein" evidence="2">
    <location>
        <begin position="20"/>
        <end position="303"/>
    </location>
</feature>
<keyword evidence="2" id="KW-0732">Signal</keyword>